<keyword evidence="2" id="KW-1185">Reference proteome</keyword>
<dbReference type="Proteomes" id="UP000271974">
    <property type="component" value="Unassembled WGS sequence"/>
</dbReference>
<proteinExistence type="predicted"/>
<reference evidence="1 2" key="1">
    <citation type="submission" date="2019-01" db="EMBL/GenBank/DDBJ databases">
        <title>A draft genome assembly of the solar-powered sea slug Elysia chlorotica.</title>
        <authorList>
            <person name="Cai H."/>
            <person name="Li Q."/>
            <person name="Fang X."/>
            <person name="Li J."/>
            <person name="Curtis N.E."/>
            <person name="Altenburger A."/>
            <person name="Shibata T."/>
            <person name="Feng M."/>
            <person name="Maeda T."/>
            <person name="Schwartz J.A."/>
            <person name="Shigenobu S."/>
            <person name="Lundholm N."/>
            <person name="Nishiyama T."/>
            <person name="Yang H."/>
            <person name="Hasebe M."/>
            <person name="Li S."/>
            <person name="Pierce S.K."/>
            <person name="Wang J."/>
        </authorList>
    </citation>
    <scope>NUCLEOTIDE SEQUENCE [LARGE SCALE GENOMIC DNA]</scope>
    <source>
        <strain evidence="1">EC2010</strain>
        <tissue evidence="1">Whole organism of an adult</tissue>
    </source>
</reference>
<sequence>MKHSSQFKISKTIYCLPHVQEKKHCDVFNAMIDLTVRLRITWTSRHRPDEDKLCSLRGSDETRCGTGFIRFVCSSVCDELCPCVQCDGKIRNSFLKFTVQTAQHVVYNTEEARAAMVDLFYDDDSCRWDGIMKTVIGLEVVKSKPDRDFSYMLCVTHDKALSERIQSAWRCWWCQWFSFNTTYKFLF</sequence>
<evidence type="ECO:0000313" key="2">
    <source>
        <dbReference type="Proteomes" id="UP000271974"/>
    </source>
</evidence>
<comment type="caution">
    <text evidence="1">The sequence shown here is derived from an EMBL/GenBank/DDBJ whole genome shotgun (WGS) entry which is preliminary data.</text>
</comment>
<protein>
    <submittedName>
        <fullName evidence="1">Uncharacterized protein</fullName>
    </submittedName>
</protein>
<evidence type="ECO:0000313" key="1">
    <source>
        <dbReference type="EMBL" id="RUS90988.1"/>
    </source>
</evidence>
<accession>A0A3S1A584</accession>
<gene>
    <name evidence="1" type="ORF">EGW08_001292</name>
</gene>
<organism evidence="1 2">
    <name type="scientific">Elysia chlorotica</name>
    <name type="common">Eastern emerald elysia</name>
    <name type="synonym">Sea slug</name>
    <dbReference type="NCBI Taxonomy" id="188477"/>
    <lineage>
        <taxon>Eukaryota</taxon>
        <taxon>Metazoa</taxon>
        <taxon>Spiralia</taxon>
        <taxon>Lophotrochozoa</taxon>
        <taxon>Mollusca</taxon>
        <taxon>Gastropoda</taxon>
        <taxon>Heterobranchia</taxon>
        <taxon>Euthyneura</taxon>
        <taxon>Panpulmonata</taxon>
        <taxon>Sacoglossa</taxon>
        <taxon>Placobranchoidea</taxon>
        <taxon>Plakobranchidae</taxon>
        <taxon>Elysia</taxon>
    </lineage>
</organism>
<dbReference type="AlphaFoldDB" id="A0A3S1A584"/>
<name>A0A3S1A584_ELYCH</name>
<dbReference type="EMBL" id="RQTK01000021">
    <property type="protein sequence ID" value="RUS90988.1"/>
    <property type="molecule type" value="Genomic_DNA"/>
</dbReference>